<dbReference type="NCBIfam" id="TIGR02432">
    <property type="entry name" value="lysidine_TilS_N"/>
    <property type="match status" value="1"/>
</dbReference>
<dbReference type="GO" id="GO:0032267">
    <property type="term" value="F:tRNA(Ile)-lysidine synthase activity"/>
    <property type="evidence" value="ECO:0007669"/>
    <property type="project" value="UniProtKB-EC"/>
</dbReference>
<feature type="binding site" evidence="6">
    <location>
        <begin position="38"/>
        <end position="43"/>
    </location>
    <ligand>
        <name>ATP</name>
        <dbReference type="ChEBI" id="CHEBI:30616"/>
    </ligand>
</feature>
<reference evidence="8 9" key="1">
    <citation type="submission" date="2020-08" db="EMBL/GenBank/DDBJ databases">
        <title>Genomic Encyclopedia of Type Strains, Phase IV (KMG-IV): sequencing the most valuable type-strain genomes for metagenomic binning, comparative biology and taxonomic classification.</title>
        <authorList>
            <person name="Goeker M."/>
        </authorList>
    </citation>
    <scope>NUCLEOTIDE SEQUENCE [LARGE SCALE GENOMIC DNA]</scope>
    <source>
        <strain evidence="8 9">DSM 102234</strain>
    </source>
</reference>
<comment type="domain">
    <text evidence="6">The N-terminal region contains the highly conserved SGGXDS motif, predicted to be a P-loop motif involved in ATP binding.</text>
</comment>
<keyword evidence="4 6" id="KW-0067">ATP-binding</keyword>
<dbReference type="GO" id="GO:0005737">
    <property type="term" value="C:cytoplasm"/>
    <property type="evidence" value="ECO:0007669"/>
    <property type="project" value="UniProtKB-SubCell"/>
</dbReference>
<comment type="similarity">
    <text evidence="6">Belongs to the tRNA(Ile)-lysidine synthase family.</text>
</comment>
<keyword evidence="3 6" id="KW-0547">Nucleotide-binding</keyword>
<dbReference type="EMBL" id="JACIEI010000001">
    <property type="protein sequence ID" value="MBB3992860.1"/>
    <property type="molecule type" value="Genomic_DNA"/>
</dbReference>
<dbReference type="Proteomes" id="UP000530268">
    <property type="component" value="Unassembled WGS sequence"/>
</dbReference>
<comment type="subcellular location">
    <subcellularLocation>
        <location evidence="6">Cytoplasm</location>
    </subcellularLocation>
</comment>
<evidence type="ECO:0000256" key="2">
    <source>
        <dbReference type="ARBA" id="ARBA00022694"/>
    </source>
</evidence>
<dbReference type="GO" id="GO:0006400">
    <property type="term" value="P:tRNA modification"/>
    <property type="evidence" value="ECO:0007669"/>
    <property type="project" value="UniProtKB-UniRule"/>
</dbReference>
<dbReference type="AlphaFoldDB" id="A0A7W6E196"/>
<comment type="function">
    <text evidence="6">Ligates lysine onto the cytidine present at position 34 of the AUA codon-specific tRNA(Ile) that contains the anticodon CAU, in an ATP-dependent manner. Cytidine is converted to lysidine, thus changing the amino acid specificity of the tRNA from methionine to isoleucine.</text>
</comment>
<gene>
    <name evidence="6" type="primary">tilS</name>
    <name evidence="8" type="ORF">GGR95_000479</name>
</gene>
<dbReference type="HAMAP" id="MF_01161">
    <property type="entry name" value="tRNA_Ile_lys_synt"/>
    <property type="match status" value="1"/>
</dbReference>
<evidence type="ECO:0000313" key="9">
    <source>
        <dbReference type="Proteomes" id="UP000530268"/>
    </source>
</evidence>
<feature type="domain" description="tRNA(Ile)-lysidine/2-thiocytidine synthase N-terminal" evidence="7">
    <location>
        <begin position="33"/>
        <end position="211"/>
    </location>
</feature>
<comment type="catalytic activity">
    <reaction evidence="5 6">
        <text>cytidine(34) in tRNA(Ile2) + L-lysine + ATP = lysidine(34) in tRNA(Ile2) + AMP + diphosphate + H(+)</text>
        <dbReference type="Rhea" id="RHEA:43744"/>
        <dbReference type="Rhea" id="RHEA-COMP:10625"/>
        <dbReference type="Rhea" id="RHEA-COMP:10670"/>
        <dbReference type="ChEBI" id="CHEBI:15378"/>
        <dbReference type="ChEBI" id="CHEBI:30616"/>
        <dbReference type="ChEBI" id="CHEBI:32551"/>
        <dbReference type="ChEBI" id="CHEBI:33019"/>
        <dbReference type="ChEBI" id="CHEBI:82748"/>
        <dbReference type="ChEBI" id="CHEBI:83665"/>
        <dbReference type="ChEBI" id="CHEBI:456215"/>
        <dbReference type="EC" id="6.3.4.19"/>
    </reaction>
</comment>
<evidence type="ECO:0000256" key="6">
    <source>
        <dbReference type="HAMAP-Rule" id="MF_01161"/>
    </source>
</evidence>
<dbReference type="InterPro" id="IPR014729">
    <property type="entry name" value="Rossmann-like_a/b/a_fold"/>
</dbReference>
<dbReference type="Gene3D" id="3.40.50.620">
    <property type="entry name" value="HUPs"/>
    <property type="match status" value="1"/>
</dbReference>
<dbReference type="InterPro" id="IPR012795">
    <property type="entry name" value="tRNA_Ile_lys_synt_N"/>
</dbReference>
<dbReference type="GO" id="GO:0005524">
    <property type="term" value="F:ATP binding"/>
    <property type="evidence" value="ECO:0007669"/>
    <property type="project" value="UniProtKB-UniRule"/>
</dbReference>
<keyword evidence="1 6" id="KW-0436">Ligase</keyword>
<dbReference type="PANTHER" id="PTHR43033">
    <property type="entry name" value="TRNA(ILE)-LYSIDINE SYNTHASE-RELATED"/>
    <property type="match status" value="1"/>
</dbReference>
<keyword evidence="2 6" id="KW-0819">tRNA processing</keyword>
<accession>A0A7W6E196</accession>
<dbReference type="InterPro" id="IPR012094">
    <property type="entry name" value="tRNA_Ile_lys_synt"/>
</dbReference>
<dbReference type="PANTHER" id="PTHR43033:SF1">
    <property type="entry name" value="TRNA(ILE)-LYSIDINE SYNTHASE-RELATED"/>
    <property type="match status" value="1"/>
</dbReference>
<evidence type="ECO:0000256" key="3">
    <source>
        <dbReference type="ARBA" id="ARBA00022741"/>
    </source>
</evidence>
<dbReference type="InterPro" id="IPR011063">
    <property type="entry name" value="TilS/TtcA_N"/>
</dbReference>
<dbReference type="SUPFAM" id="SSF52402">
    <property type="entry name" value="Adenine nucleotide alpha hydrolases-like"/>
    <property type="match status" value="1"/>
</dbReference>
<keyword evidence="9" id="KW-1185">Reference proteome</keyword>
<comment type="caution">
    <text evidence="8">The sequence shown here is derived from an EMBL/GenBank/DDBJ whole genome shotgun (WGS) entry which is preliminary data.</text>
</comment>
<evidence type="ECO:0000256" key="1">
    <source>
        <dbReference type="ARBA" id="ARBA00022598"/>
    </source>
</evidence>
<evidence type="ECO:0000259" key="7">
    <source>
        <dbReference type="Pfam" id="PF01171"/>
    </source>
</evidence>
<protein>
    <recommendedName>
        <fullName evidence="6">tRNA(Ile)-lysidine synthase</fullName>
        <ecNumber evidence="6">6.3.4.19</ecNumber>
    </recommendedName>
    <alternativeName>
        <fullName evidence="6">tRNA(Ile)-2-lysyl-cytidine synthase</fullName>
    </alternativeName>
    <alternativeName>
        <fullName evidence="6">tRNA(Ile)-lysidine synthetase</fullName>
    </alternativeName>
</protein>
<evidence type="ECO:0000313" key="8">
    <source>
        <dbReference type="EMBL" id="MBB3992860.1"/>
    </source>
</evidence>
<evidence type="ECO:0000256" key="5">
    <source>
        <dbReference type="ARBA" id="ARBA00048539"/>
    </source>
</evidence>
<dbReference type="Pfam" id="PF01171">
    <property type="entry name" value="ATP_bind_3"/>
    <property type="match status" value="1"/>
</dbReference>
<sequence>MQLDVEWAMQQGEDAPLLHAVDVGFGAEPPKRIGIAVSGGGDSVALLHLFARWSAQCNHPIAAVTVDHGLRPESRAEAEGVAALCQKLGVSHDILTWERPEGAGNLPAAARDGRYALMADWAKAHDIGGIAVGHTIDDGAENFIMRLGRAAGIDGLAQMVPLFERYGLCWARPLWQFHRGALRDYLLRQDVSWAEDPSNDDPRYLRTKARRLLPQLKELGVDAQSIQQSASALRMAQSALQHYTVKEAETHVKEVAGDILIPQVIVPHIPSDIERRLLVAAVQWVGSNPYPPRKEFATTLEFTLSQQQRLTVAGCLVALRKGFFHITREYNAVKDLAGPTDAVWDTRWRLHGPHAPDLEVRALGEAVSELPDWRATGLPRPTLMASPAVWRGKTLVAAPLAKYNVDWTAQIVADFTSFLLSH</sequence>
<proteinExistence type="inferred from homology"/>
<dbReference type="EC" id="6.3.4.19" evidence="6"/>
<dbReference type="CDD" id="cd01992">
    <property type="entry name" value="TilS_N"/>
    <property type="match status" value="1"/>
</dbReference>
<keyword evidence="6" id="KW-0963">Cytoplasm</keyword>
<organism evidence="8 9">
    <name type="scientific">Sulfitobacter undariae</name>
    <dbReference type="NCBI Taxonomy" id="1563671"/>
    <lineage>
        <taxon>Bacteria</taxon>
        <taxon>Pseudomonadati</taxon>
        <taxon>Pseudomonadota</taxon>
        <taxon>Alphaproteobacteria</taxon>
        <taxon>Rhodobacterales</taxon>
        <taxon>Roseobacteraceae</taxon>
        <taxon>Sulfitobacter</taxon>
    </lineage>
</organism>
<dbReference type="RefSeq" id="WP_184562348.1">
    <property type="nucleotide sequence ID" value="NZ_JACIEI010000001.1"/>
</dbReference>
<name>A0A7W6E196_9RHOB</name>
<evidence type="ECO:0000256" key="4">
    <source>
        <dbReference type="ARBA" id="ARBA00022840"/>
    </source>
</evidence>